<gene>
    <name evidence="1" type="ORF">GLOINDRAFT_14470</name>
</gene>
<sequence>MQVHQAKCQFRKISKLNRLNKIQTIKEENQETDNSDFNYLFQKYISRYTKLLTTFTELFINDFEQSETTESNTSIDDNNNLANNEYSEIFENYLRLPFEPSINTEMVNDNQILWILIWIMRFQIKFINLSETETESLIKFMKLVLREIRDSIF</sequence>
<reference evidence="1" key="1">
    <citation type="submission" date="2013-07" db="EMBL/GenBank/DDBJ databases">
        <title>The genome of an arbuscular mycorrhizal fungus provides insights into the evolution of the oldest plant symbiosis.</title>
        <authorList>
            <consortium name="DOE Joint Genome Institute"/>
            <person name="Tisserant E."/>
            <person name="Malbreil M."/>
            <person name="Kuo A."/>
            <person name="Kohler A."/>
            <person name="Symeonidi A."/>
            <person name="Balestrini R."/>
            <person name="Charron P."/>
            <person name="Duensing N."/>
            <person name="Frei-dit-Frey N."/>
            <person name="Gianinazzi-Pearson V."/>
            <person name="Gilbert B."/>
            <person name="Handa Y."/>
            <person name="Hijri M."/>
            <person name="Kaul R."/>
            <person name="Kawaguchi M."/>
            <person name="Krajinski F."/>
            <person name="Lammers P."/>
            <person name="Lapierre D."/>
            <person name="Masclaux F.G."/>
            <person name="Murat C."/>
            <person name="Morin E."/>
            <person name="Ndikumana S."/>
            <person name="Pagni M."/>
            <person name="Petitpierre D."/>
            <person name="Requena N."/>
            <person name="Rosikiewicz P."/>
            <person name="Riley R."/>
            <person name="Saito K."/>
            <person name="San Clemente H."/>
            <person name="Shapiro H."/>
            <person name="van Tuinen D."/>
            <person name="Becard G."/>
            <person name="Bonfante P."/>
            <person name="Paszkowski U."/>
            <person name="Shachar-Hill Y."/>
            <person name="Young J.P."/>
            <person name="Sanders I.R."/>
            <person name="Henrissat B."/>
            <person name="Rensing S.A."/>
            <person name="Grigoriev I.V."/>
            <person name="Corradi N."/>
            <person name="Roux C."/>
            <person name="Martin F."/>
        </authorList>
    </citation>
    <scope>NUCLEOTIDE SEQUENCE</scope>
    <source>
        <strain evidence="1">DAOM 197198</strain>
    </source>
</reference>
<proteinExistence type="predicted"/>
<name>U9SFG6_RHIID</name>
<evidence type="ECO:0000313" key="1">
    <source>
        <dbReference type="EMBL" id="ERZ94579.1"/>
    </source>
</evidence>
<protein>
    <submittedName>
        <fullName evidence="1">Uncharacterized protein</fullName>
    </submittedName>
</protein>
<dbReference type="EMBL" id="KI301909">
    <property type="protein sequence ID" value="ERZ94579.1"/>
    <property type="molecule type" value="Genomic_DNA"/>
</dbReference>
<dbReference type="AlphaFoldDB" id="U9SFG6"/>
<accession>U9SFG6</accession>
<dbReference type="VEuPathDB" id="FungiDB:RhiirFUN_011886"/>
<organism evidence="1">
    <name type="scientific">Rhizophagus irregularis (strain DAOM 181602 / DAOM 197198 / MUCL 43194)</name>
    <name type="common">Arbuscular mycorrhizal fungus</name>
    <name type="synonym">Glomus intraradices</name>
    <dbReference type="NCBI Taxonomy" id="747089"/>
    <lineage>
        <taxon>Eukaryota</taxon>
        <taxon>Fungi</taxon>
        <taxon>Fungi incertae sedis</taxon>
        <taxon>Mucoromycota</taxon>
        <taxon>Glomeromycotina</taxon>
        <taxon>Glomeromycetes</taxon>
        <taxon>Glomerales</taxon>
        <taxon>Glomeraceae</taxon>
        <taxon>Rhizophagus</taxon>
    </lineage>
</organism>
<dbReference type="HOGENOM" id="CLU_1714274_0_0_1"/>